<keyword evidence="2" id="KW-1185">Reference proteome</keyword>
<organism evidence="1 2">
    <name type="scientific">Cellulomonas wangleii</name>
    <dbReference type="NCBI Taxonomy" id="2816956"/>
    <lineage>
        <taxon>Bacteria</taxon>
        <taxon>Bacillati</taxon>
        <taxon>Actinomycetota</taxon>
        <taxon>Actinomycetes</taxon>
        <taxon>Micrococcales</taxon>
        <taxon>Cellulomonadaceae</taxon>
        <taxon>Cellulomonas</taxon>
    </lineage>
</organism>
<protein>
    <recommendedName>
        <fullName evidence="3">DUF3558 domain-containing protein</fullName>
    </recommendedName>
</protein>
<proteinExistence type="predicted"/>
<accession>A0ABX8D5G5</accession>
<evidence type="ECO:0000313" key="2">
    <source>
        <dbReference type="Proteomes" id="UP000677804"/>
    </source>
</evidence>
<dbReference type="PROSITE" id="PS51257">
    <property type="entry name" value="PROKAR_LIPOPROTEIN"/>
    <property type="match status" value="1"/>
</dbReference>
<evidence type="ECO:0008006" key="3">
    <source>
        <dbReference type="Google" id="ProtNLM"/>
    </source>
</evidence>
<sequence>MTSHQRAVVVAVAGALALAGCTGGPSPTDTASPGPVSSAAAADEPVVCGVAVGDVELATGLSVGRSDDQIVVRDGAGTGRCEAFSDDADGELVVVEMYELDDVEAQQVRAAIDGDEPSAVRVPDIRFDPDVADGAAWGVTATPNQNLKQAPHSRVFWGDTMIYVYLTQTASWRAGADDLLAMTFQVAQSYGLERPDPLD</sequence>
<dbReference type="EMBL" id="CP074405">
    <property type="protein sequence ID" value="QVI62326.1"/>
    <property type="molecule type" value="Genomic_DNA"/>
</dbReference>
<dbReference type="RefSeq" id="WP_207339992.1">
    <property type="nucleotide sequence ID" value="NZ_CP074405.1"/>
</dbReference>
<gene>
    <name evidence="1" type="ORF">KG103_18305</name>
</gene>
<name>A0ABX8D5G5_9CELL</name>
<evidence type="ECO:0000313" key="1">
    <source>
        <dbReference type="EMBL" id="QVI62326.1"/>
    </source>
</evidence>
<reference evidence="1 2" key="1">
    <citation type="submission" date="2021-05" db="EMBL/GenBank/DDBJ databases">
        <title>Novel species in genus Cellulomonas.</title>
        <authorList>
            <person name="Zhang G."/>
        </authorList>
    </citation>
    <scope>NUCLEOTIDE SEQUENCE [LARGE SCALE GENOMIC DNA]</scope>
    <source>
        <strain evidence="2">zg-ZUI222</strain>
    </source>
</reference>
<dbReference type="Proteomes" id="UP000677804">
    <property type="component" value="Chromosome"/>
</dbReference>